<proteinExistence type="inferred from homology"/>
<keyword evidence="4 7" id="KW-1133">Transmembrane helix</keyword>
<feature type="region of interest" description="Disordered" evidence="6">
    <location>
        <begin position="379"/>
        <end position="400"/>
    </location>
</feature>
<keyword evidence="10" id="KW-1185">Reference proteome</keyword>
<evidence type="ECO:0000256" key="5">
    <source>
        <dbReference type="ARBA" id="ARBA00023136"/>
    </source>
</evidence>
<feature type="transmembrane region" description="Helical" evidence="7">
    <location>
        <begin position="62"/>
        <end position="81"/>
    </location>
</feature>
<keyword evidence="3 7" id="KW-0812">Transmembrane</keyword>
<dbReference type="FunFam" id="1.20.144.10:FF:000035">
    <property type="entry name" value="Putative Lipid phosphate phosphatase 1"/>
    <property type="match status" value="1"/>
</dbReference>
<comment type="similarity">
    <text evidence="2">Belongs to the PA-phosphatase related phosphoesterase family.</text>
</comment>
<feature type="transmembrane region" description="Helical" evidence="7">
    <location>
        <begin position="288"/>
        <end position="306"/>
    </location>
</feature>
<feature type="compositionally biased region" description="Low complexity" evidence="6">
    <location>
        <begin position="385"/>
        <end position="400"/>
    </location>
</feature>
<evidence type="ECO:0000256" key="2">
    <source>
        <dbReference type="ARBA" id="ARBA00008816"/>
    </source>
</evidence>
<dbReference type="GO" id="GO:0016020">
    <property type="term" value="C:membrane"/>
    <property type="evidence" value="ECO:0007669"/>
    <property type="project" value="UniProtKB-SubCell"/>
</dbReference>
<gene>
    <name evidence="9" type="ORF">N656DRAFT_836691</name>
</gene>
<dbReference type="GO" id="GO:0008195">
    <property type="term" value="F:phosphatidate phosphatase activity"/>
    <property type="evidence" value="ECO:0007669"/>
    <property type="project" value="TreeGrafter"/>
</dbReference>
<dbReference type="CDD" id="cd03390">
    <property type="entry name" value="PAP2_containing_1_like"/>
    <property type="match status" value="1"/>
</dbReference>
<reference evidence="9" key="1">
    <citation type="journal article" date="2023" name="Mol. Phylogenet. Evol.">
        <title>Genome-scale phylogeny and comparative genomics of the fungal order Sordariales.</title>
        <authorList>
            <person name="Hensen N."/>
            <person name="Bonometti L."/>
            <person name="Westerberg I."/>
            <person name="Brannstrom I.O."/>
            <person name="Guillou S."/>
            <person name="Cros-Aarteil S."/>
            <person name="Calhoun S."/>
            <person name="Haridas S."/>
            <person name="Kuo A."/>
            <person name="Mondo S."/>
            <person name="Pangilinan J."/>
            <person name="Riley R."/>
            <person name="LaButti K."/>
            <person name="Andreopoulos B."/>
            <person name="Lipzen A."/>
            <person name="Chen C."/>
            <person name="Yan M."/>
            <person name="Daum C."/>
            <person name="Ng V."/>
            <person name="Clum A."/>
            <person name="Steindorff A."/>
            <person name="Ohm R.A."/>
            <person name="Martin F."/>
            <person name="Silar P."/>
            <person name="Natvig D.O."/>
            <person name="Lalanne C."/>
            <person name="Gautier V."/>
            <person name="Ament-Velasquez S.L."/>
            <person name="Kruys A."/>
            <person name="Hutchinson M.I."/>
            <person name="Powell A.J."/>
            <person name="Barry K."/>
            <person name="Miller A.N."/>
            <person name="Grigoriev I.V."/>
            <person name="Debuchy R."/>
            <person name="Gladieux P."/>
            <person name="Hiltunen Thoren M."/>
            <person name="Johannesson H."/>
        </authorList>
    </citation>
    <scope>NUCLEOTIDE SEQUENCE</scope>
    <source>
        <strain evidence="9">CBS 508.74</strain>
    </source>
</reference>
<dbReference type="GO" id="GO:0006644">
    <property type="term" value="P:phospholipid metabolic process"/>
    <property type="evidence" value="ECO:0007669"/>
    <property type="project" value="InterPro"/>
</dbReference>
<dbReference type="Pfam" id="PF01569">
    <property type="entry name" value="PAP2"/>
    <property type="match status" value="1"/>
</dbReference>
<organism evidence="9 10">
    <name type="scientific">Canariomyces notabilis</name>
    <dbReference type="NCBI Taxonomy" id="2074819"/>
    <lineage>
        <taxon>Eukaryota</taxon>
        <taxon>Fungi</taxon>
        <taxon>Dikarya</taxon>
        <taxon>Ascomycota</taxon>
        <taxon>Pezizomycotina</taxon>
        <taxon>Sordariomycetes</taxon>
        <taxon>Sordariomycetidae</taxon>
        <taxon>Sordariales</taxon>
        <taxon>Chaetomiaceae</taxon>
        <taxon>Canariomyces</taxon>
    </lineage>
</organism>
<protein>
    <submittedName>
        <fullName evidence="9">Acid phosphatase/Vanadium-dependent haloperoxidase</fullName>
    </submittedName>
</protein>
<feature type="transmembrane region" description="Helical" evidence="7">
    <location>
        <begin position="230"/>
        <end position="248"/>
    </location>
</feature>
<evidence type="ECO:0000259" key="8">
    <source>
        <dbReference type="SMART" id="SM00014"/>
    </source>
</evidence>
<feature type="region of interest" description="Disordered" evidence="6">
    <location>
        <begin position="1"/>
        <end position="47"/>
    </location>
</feature>
<dbReference type="SMART" id="SM00014">
    <property type="entry name" value="acidPPc"/>
    <property type="match status" value="1"/>
</dbReference>
<sequence length="400" mass="43844">MGLFRHKREPQLPTVNNGATGTAATTTNGGHHGARRHHDGRDHVTEPYTMSKRPSFGQWLKYTWLDILTMAIMGAIGLGVYEADPAPTRSFPVTFLDGEIVYPEFGYPLRKEIIPIWAAALLAALVPIVVFLFMQIRIRSFWDVNNAVIGLLYSLITAAVFQVFLKWLIGGLRPHFLAVCKPDISLASNAPGVVGAGYNAAGFTNIYYTREICTGDQNEINDSLESFPSGHTTAAFAGFVYLYLYLNAKLKVFSNYHPQMWKLVAVYAPILGATLIGGALTIDEFHNWYDIVAGAIIGTVMAFSAYRMTYAAIWDWRYNHIPLHRGVPFSYGGADMELSDALWTRKAGWGSSSSRHGGLGRDKYGGYDDYGVNNGAGHLNRKPVGAGPAPAPATRGADMV</sequence>
<evidence type="ECO:0000256" key="1">
    <source>
        <dbReference type="ARBA" id="ARBA00004141"/>
    </source>
</evidence>
<accession>A0AAN6TF76</accession>
<dbReference type="GO" id="GO:0046839">
    <property type="term" value="P:phospholipid dephosphorylation"/>
    <property type="evidence" value="ECO:0007669"/>
    <property type="project" value="TreeGrafter"/>
</dbReference>
<evidence type="ECO:0000313" key="9">
    <source>
        <dbReference type="EMBL" id="KAK4113265.1"/>
    </source>
</evidence>
<comment type="caution">
    <text evidence="9">The sequence shown here is derived from an EMBL/GenBank/DDBJ whole genome shotgun (WGS) entry which is preliminary data.</text>
</comment>
<dbReference type="Proteomes" id="UP001302812">
    <property type="component" value="Unassembled WGS sequence"/>
</dbReference>
<dbReference type="InterPro" id="IPR043216">
    <property type="entry name" value="PAP-like"/>
</dbReference>
<feature type="transmembrane region" description="Helical" evidence="7">
    <location>
        <begin position="260"/>
        <end position="282"/>
    </location>
</feature>
<name>A0AAN6TF76_9PEZI</name>
<feature type="transmembrane region" description="Helical" evidence="7">
    <location>
        <begin position="113"/>
        <end position="134"/>
    </location>
</feature>
<dbReference type="InterPro" id="IPR000326">
    <property type="entry name" value="PAP2/HPO"/>
</dbReference>
<dbReference type="SUPFAM" id="SSF48317">
    <property type="entry name" value="Acid phosphatase/Vanadium-dependent haloperoxidase"/>
    <property type="match status" value="1"/>
</dbReference>
<dbReference type="PANTHER" id="PTHR10165:SF84">
    <property type="entry name" value="PHOSPHATIDIC ACID PHOSPHATASE BETA"/>
    <property type="match status" value="1"/>
</dbReference>
<feature type="compositionally biased region" description="Low complexity" evidence="6">
    <location>
        <begin position="16"/>
        <end position="29"/>
    </location>
</feature>
<feature type="transmembrane region" description="Helical" evidence="7">
    <location>
        <begin position="146"/>
        <end position="169"/>
    </location>
</feature>
<dbReference type="PANTHER" id="PTHR10165">
    <property type="entry name" value="LIPID PHOSPHATE PHOSPHATASE"/>
    <property type="match status" value="1"/>
</dbReference>
<evidence type="ECO:0000256" key="3">
    <source>
        <dbReference type="ARBA" id="ARBA00022692"/>
    </source>
</evidence>
<evidence type="ECO:0000313" key="10">
    <source>
        <dbReference type="Proteomes" id="UP001302812"/>
    </source>
</evidence>
<dbReference type="RefSeq" id="XP_064670835.1">
    <property type="nucleotide sequence ID" value="XM_064818792.1"/>
</dbReference>
<feature type="domain" description="Phosphatidic acid phosphatase type 2/haloperoxidase" evidence="8">
    <location>
        <begin position="149"/>
        <end position="306"/>
    </location>
</feature>
<keyword evidence="5 7" id="KW-0472">Membrane</keyword>
<evidence type="ECO:0000256" key="4">
    <source>
        <dbReference type="ARBA" id="ARBA00022989"/>
    </source>
</evidence>
<dbReference type="InterPro" id="IPR036938">
    <property type="entry name" value="PAP2/HPO_sf"/>
</dbReference>
<evidence type="ECO:0000256" key="6">
    <source>
        <dbReference type="SAM" id="MobiDB-lite"/>
    </source>
</evidence>
<evidence type="ECO:0000256" key="7">
    <source>
        <dbReference type="SAM" id="Phobius"/>
    </source>
</evidence>
<dbReference type="AlphaFoldDB" id="A0AAN6TF76"/>
<comment type="subcellular location">
    <subcellularLocation>
        <location evidence="1">Membrane</location>
        <topology evidence="1">Multi-pass membrane protein</topology>
    </subcellularLocation>
</comment>
<dbReference type="Gene3D" id="1.20.144.10">
    <property type="entry name" value="Phosphatidic acid phosphatase type 2/haloperoxidase"/>
    <property type="match status" value="1"/>
</dbReference>
<dbReference type="GeneID" id="89942918"/>
<dbReference type="EMBL" id="MU853340">
    <property type="protein sequence ID" value="KAK4113265.1"/>
    <property type="molecule type" value="Genomic_DNA"/>
</dbReference>
<reference evidence="9" key="2">
    <citation type="submission" date="2023-05" db="EMBL/GenBank/DDBJ databases">
        <authorList>
            <consortium name="Lawrence Berkeley National Laboratory"/>
            <person name="Steindorff A."/>
            <person name="Hensen N."/>
            <person name="Bonometti L."/>
            <person name="Westerberg I."/>
            <person name="Brannstrom I.O."/>
            <person name="Guillou S."/>
            <person name="Cros-Aarteil S."/>
            <person name="Calhoun S."/>
            <person name="Haridas S."/>
            <person name="Kuo A."/>
            <person name="Mondo S."/>
            <person name="Pangilinan J."/>
            <person name="Riley R."/>
            <person name="Labutti K."/>
            <person name="Andreopoulos B."/>
            <person name="Lipzen A."/>
            <person name="Chen C."/>
            <person name="Yanf M."/>
            <person name="Daum C."/>
            <person name="Ng V."/>
            <person name="Clum A."/>
            <person name="Ohm R."/>
            <person name="Martin F."/>
            <person name="Silar P."/>
            <person name="Natvig D."/>
            <person name="Lalanne C."/>
            <person name="Gautier V."/>
            <person name="Ament-Velasquez S.L."/>
            <person name="Kruys A."/>
            <person name="Hutchinson M.I."/>
            <person name="Powell A.J."/>
            <person name="Barry K."/>
            <person name="Miller A.N."/>
            <person name="Grigoriev I.V."/>
            <person name="Debuchy R."/>
            <person name="Gladieux P."/>
            <person name="Thoren M.H."/>
            <person name="Johannesson H."/>
        </authorList>
    </citation>
    <scope>NUCLEOTIDE SEQUENCE</scope>
    <source>
        <strain evidence="9">CBS 508.74</strain>
    </source>
</reference>